<dbReference type="Pfam" id="PF04327">
    <property type="entry name" value="Peptidase_Prp"/>
    <property type="match status" value="1"/>
</dbReference>
<evidence type="ECO:0000256" key="5">
    <source>
        <dbReference type="ARBA" id="ARBA00044503"/>
    </source>
</evidence>
<evidence type="ECO:0000256" key="2">
    <source>
        <dbReference type="ARBA" id="ARBA00022670"/>
    </source>
</evidence>
<dbReference type="InterPro" id="IPR007422">
    <property type="entry name" value="Peptidase_Prp"/>
</dbReference>
<dbReference type="Proteomes" id="UP001223586">
    <property type="component" value="Unassembled WGS sequence"/>
</dbReference>
<dbReference type="InterPro" id="IPR036764">
    <property type="entry name" value="Peptidase_Prp_sf"/>
</dbReference>
<evidence type="ECO:0000256" key="6">
    <source>
        <dbReference type="ARBA" id="ARBA00044538"/>
    </source>
</evidence>
<evidence type="ECO:0000256" key="1">
    <source>
        <dbReference type="ARBA" id="ARBA00022517"/>
    </source>
</evidence>
<organism evidence="7 8">
    <name type="scientific">Bacillus chungangensis</name>
    <dbReference type="NCBI Taxonomy" id="587633"/>
    <lineage>
        <taxon>Bacteria</taxon>
        <taxon>Bacillati</taxon>
        <taxon>Bacillota</taxon>
        <taxon>Bacilli</taxon>
        <taxon>Bacillales</taxon>
        <taxon>Bacillaceae</taxon>
        <taxon>Bacillus</taxon>
    </lineage>
</organism>
<comment type="similarity">
    <text evidence="5">Belongs to the Prp family.</text>
</comment>
<gene>
    <name evidence="7" type="ORF">J2S08_000142</name>
</gene>
<keyword evidence="8" id="KW-1185">Reference proteome</keyword>
<keyword evidence="1" id="KW-0690">Ribosome biogenesis</keyword>
<dbReference type="NCBIfam" id="NF011126">
    <property type="entry name" value="PRK14553.1-6"/>
    <property type="match status" value="1"/>
</dbReference>
<keyword evidence="3" id="KW-0378">Hydrolase</keyword>
<dbReference type="PANTHER" id="PTHR39178">
    <property type="entry name" value="HYPOTHETICAL RIBOSOME-ASSOCIATED PROTEIN"/>
    <property type="match status" value="1"/>
</dbReference>
<protein>
    <recommendedName>
        <fullName evidence="6">Ribosomal processing cysteine protease Prp</fullName>
    </recommendedName>
</protein>
<evidence type="ECO:0000256" key="3">
    <source>
        <dbReference type="ARBA" id="ARBA00022801"/>
    </source>
</evidence>
<name>A0ABT9WM26_9BACI</name>
<evidence type="ECO:0000313" key="7">
    <source>
        <dbReference type="EMBL" id="MDQ0174311.1"/>
    </source>
</evidence>
<dbReference type="Gene3D" id="3.30.70.1490">
    <property type="entry name" value="Cysteine protease Prp"/>
    <property type="match status" value="1"/>
</dbReference>
<evidence type="ECO:0000256" key="4">
    <source>
        <dbReference type="ARBA" id="ARBA00022807"/>
    </source>
</evidence>
<dbReference type="SUPFAM" id="SSF118010">
    <property type="entry name" value="TM1457-like"/>
    <property type="match status" value="1"/>
</dbReference>
<dbReference type="CDD" id="cd16332">
    <property type="entry name" value="Prp-like"/>
    <property type="match status" value="1"/>
</dbReference>
<keyword evidence="4" id="KW-0788">Thiol protease</keyword>
<reference evidence="7 8" key="1">
    <citation type="submission" date="2023-07" db="EMBL/GenBank/DDBJ databases">
        <title>Genomic Encyclopedia of Type Strains, Phase IV (KMG-IV): sequencing the most valuable type-strain genomes for metagenomic binning, comparative biology and taxonomic classification.</title>
        <authorList>
            <person name="Goeker M."/>
        </authorList>
    </citation>
    <scope>NUCLEOTIDE SEQUENCE [LARGE SCALE GENOMIC DNA]</scope>
    <source>
        <strain evidence="7 8">DSM 23837</strain>
    </source>
</reference>
<dbReference type="RefSeq" id="WP_307225678.1">
    <property type="nucleotide sequence ID" value="NZ_JAUSTT010000001.1"/>
</dbReference>
<dbReference type="EMBL" id="JAUSTT010000001">
    <property type="protein sequence ID" value="MDQ0174311.1"/>
    <property type="molecule type" value="Genomic_DNA"/>
</dbReference>
<keyword evidence="2" id="KW-0645">Protease</keyword>
<evidence type="ECO:0000313" key="8">
    <source>
        <dbReference type="Proteomes" id="UP001223586"/>
    </source>
</evidence>
<dbReference type="PANTHER" id="PTHR39178:SF1">
    <property type="entry name" value="RIBOSOMAL-PROCESSING CYSTEINE PROTEASE PRP"/>
    <property type="match status" value="1"/>
</dbReference>
<accession>A0ABT9WM26</accession>
<sequence length="110" mass="12255">MIHVEINKHANGDICSFTLDGHADFNKRGKDIVCAGVSAVVFGTINAIMELTKVEPIVEQGKKGGYLRCIIPDNLPLEINNQVQLLLQGMFVSLQTIEMDYSKYIKITFQ</sequence>
<proteinExistence type="inferred from homology"/>
<comment type="caution">
    <text evidence="7">The sequence shown here is derived from an EMBL/GenBank/DDBJ whole genome shotgun (WGS) entry which is preliminary data.</text>
</comment>